<dbReference type="EMBL" id="KT033469">
    <property type="protein sequence ID" value="ALL42299.1"/>
    <property type="molecule type" value="Genomic_DNA"/>
</dbReference>
<keyword evidence="1" id="KW-0614">Plasmid</keyword>
<reference evidence="1" key="1">
    <citation type="submission" date="2015-06" db="EMBL/GenBank/DDBJ databases">
        <title>Antimicrobial resistance-carrying plasmid pAsa4 variants found in Aeromonas salmonicida subsp. salmonicida: general architecture, construction blocks and gene elimination.</title>
        <authorList>
            <person name="Tanaka K.H."/>
            <person name="Vincent A.T."/>
            <person name="Trudel M.V."/>
            <person name="Paquet V.E."/>
            <person name="Frenette M."/>
            <person name="Charette S.J."/>
        </authorList>
    </citation>
    <scope>NUCLEOTIDE SEQUENCE</scope>
    <source>
        <strain evidence="1">01-B522</strain>
        <plasmid evidence="1">pAsa4b</plasmid>
    </source>
</reference>
<evidence type="ECO:0008006" key="2">
    <source>
        <dbReference type="Google" id="ProtNLM"/>
    </source>
</evidence>
<dbReference type="Pfam" id="PF19456">
    <property type="entry name" value="MobI"/>
    <property type="match status" value="1"/>
</dbReference>
<dbReference type="AlphaFoldDB" id="A0A189PGI5"/>
<proteinExistence type="predicted"/>
<sequence length="189" mass="21946">MAGDWEVCLASLPTTRWLELLEPSLVDERSEITSDVLSVERERFVTEVRSQIERALAVLAVEAQQEADMYWASHNLAREDASEDEQGRIGTRVRIVGKVSLSAEWYRNRFVSAAPNEKKLVFSTYIKKGKNLKYSMTNFKNEPQWARELIEQVESRYVMFRKRAAAISKVRRALCEYEKLLNRTHSDEV</sequence>
<dbReference type="InterPro" id="IPR045809">
    <property type="entry name" value="MobI"/>
</dbReference>
<dbReference type="PATRIC" id="fig|29491.15.peg.198"/>
<name>A0A189PGI5_AERSS</name>
<evidence type="ECO:0000313" key="1">
    <source>
        <dbReference type="EMBL" id="ALL42299.1"/>
    </source>
</evidence>
<protein>
    <recommendedName>
        <fullName evidence="2">MobI</fullName>
    </recommendedName>
</protein>
<accession>A0A189PGI5</accession>
<dbReference type="OMA" id="QEADMYW"/>
<organism evidence="1">
    <name type="scientific">Aeromonas salmonicida subsp. salmonicida</name>
    <dbReference type="NCBI Taxonomy" id="29491"/>
    <lineage>
        <taxon>Bacteria</taxon>
        <taxon>Pseudomonadati</taxon>
        <taxon>Pseudomonadota</taxon>
        <taxon>Gammaproteobacteria</taxon>
        <taxon>Aeromonadales</taxon>
        <taxon>Aeromonadaceae</taxon>
        <taxon>Aeromonas</taxon>
    </lineage>
</organism>
<geneLocation type="plasmid" evidence="1">
    <name>pAsa4b</name>
</geneLocation>